<evidence type="ECO:0000259" key="1">
    <source>
        <dbReference type="Pfam" id="PF01973"/>
    </source>
</evidence>
<evidence type="ECO:0000259" key="2">
    <source>
        <dbReference type="Pfam" id="PF20157"/>
    </source>
</evidence>
<evidence type="ECO:0000313" key="3">
    <source>
        <dbReference type="EMBL" id="MEQ4482015.1"/>
    </source>
</evidence>
<name>A0ABV1KPJ9_9BACL</name>
<feature type="domain" description="6-hydroxymethylpterin diphosphokinase MptE-like" evidence="1">
    <location>
        <begin position="211"/>
        <end position="385"/>
    </location>
</feature>
<protein>
    <submittedName>
        <fullName evidence="3">DUF115 domain-containing protein</fullName>
    </submittedName>
</protein>
<dbReference type="InterPro" id="IPR045376">
    <property type="entry name" value="Maf_N"/>
</dbReference>
<comment type="caution">
    <text evidence="3">The sequence shown here is derived from an EMBL/GenBank/DDBJ whole genome shotgun (WGS) entry which is preliminary data.</text>
</comment>
<gene>
    <name evidence="3" type="ORF">QJS35_06370</name>
</gene>
<organism evidence="3 4">
    <name type="scientific">Cohnella silvisoli</name>
    <dbReference type="NCBI Taxonomy" id="2873699"/>
    <lineage>
        <taxon>Bacteria</taxon>
        <taxon>Bacillati</taxon>
        <taxon>Bacillota</taxon>
        <taxon>Bacilli</taxon>
        <taxon>Bacillales</taxon>
        <taxon>Paenibacillaceae</taxon>
        <taxon>Cohnella</taxon>
    </lineage>
</organism>
<dbReference type="InterPro" id="IPR002826">
    <property type="entry name" value="MptE-like"/>
</dbReference>
<dbReference type="PANTHER" id="PTHR41786">
    <property type="entry name" value="MOTILITY ACCESSORY FACTOR MAF"/>
    <property type="match status" value="1"/>
</dbReference>
<dbReference type="Pfam" id="PF01973">
    <property type="entry name" value="MptE-like"/>
    <property type="match status" value="1"/>
</dbReference>
<proteinExistence type="predicted"/>
<dbReference type="Pfam" id="PF20157">
    <property type="entry name" value="Maf_flag10_N"/>
    <property type="match status" value="1"/>
</dbReference>
<feature type="domain" description="Glycosyltransferase Maf N-terminal" evidence="2">
    <location>
        <begin position="78"/>
        <end position="122"/>
    </location>
</feature>
<dbReference type="EMBL" id="JASKHM010000003">
    <property type="protein sequence ID" value="MEQ4482015.1"/>
    <property type="molecule type" value="Genomic_DNA"/>
</dbReference>
<accession>A0ABV1KPJ9</accession>
<sequence>MKMLAQNYRLLERKFPILVKAMQEVEEQCVAKPVHVVPSKSGVPTLYLEGIERPIYIHSQYDPIREAEGLVSQHEDVEDYDYILFYGVGLGYHVEAFMSKYPNKTVILYETNIPFFYHLLNSRTLEQLDLKNIQNIYLEADPNDIDHHMLSFIENLNGKLLVITLPVYERLFSDRTKFFLSRLKVIISHHTNTLQTNEVYEKLWTYNGGANFQSVLESPSILRDLKNVFVGKPVILVSAGPSLSEELDNLVQIKRDKTAYIFAVGSANKALISYGIYPDAVCSYDPITYNHVVFEDIIQQQIQSIPLIYGSSVGYETIRQYPGPKIHVVTGQDTAAFHYLNGKQLLDDGELVGDQPSIAVIMAEVLCRLGIGELILVGQNLALRNKQYYSKGIHYEARPNQLTEEDNLRAIETDCVDGGKVLTFPELSLMRRALENIFNHHPNIKVINTTMGGAAIAGTQFIPLQHLMQQKLLNQIVKPKWYQIEYDGYDLQYANDRQVNMGKEHLKLTKDLQAIIRKMRQMEALMKVNNRIRLLKMFPEFDKLFNRIFHNTFYKVYIQPMARIYYDGFNRSAGEIKEIHDPIIKTKKVLDVFGRYMYQCHTLLSLAEEVMNNVHQAIDTMMLRKEIAE</sequence>
<dbReference type="PANTHER" id="PTHR41786:SF1">
    <property type="entry name" value="6-HYDROXYMETHYLPTERIN DIPHOSPHOKINASE MPTE-LIKE DOMAIN-CONTAINING PROTEIN"/>
    <property type="match status" value="1"/>
</dbReference>
<evidence type="ECO:0000313" key="4">
    <source>
        <dbReference type="Proteomes" id="UP001493487"/>
    </source>
</evidence>
<reference evidence="3 4" key="1">
    <citation type="journal article" date="2023" name="Genome Announc.">
        <title>Pan-Genome Analyses of the Genus Cohnella and Proposal of the Novel Species Cohnella silvisoli sp. nov., Isolated from Forest Soil.</title>
        <authorList>
            <person name="Wang C."/>
            <person name="Mao L."/>
            <person name="Bao G."/>
            <person name="Zhu H."/>
        </authorList>
    </citation>
    <scope>NUCLEOTIDE SEQUENCE [LARGE SCALE GENOMIC DNA]</scope>
    <source>
        <strain evidence="3 4">NL03-T5-1</strain>
    </source>
</reference>
<dbReference type="Proteomes" id="UP001493487">
    <property type="component" value="Unassembled WGS sequence"/>
</dbReference>
<keyword evidence="4" id="KW-1185">Reference proteome</keyword>
<dbReference type="RefSeq" id="WP_232185309.1">
    <property type="nucleotide sequence ID" value="NZ_JAIOAP010000004.1"/>
</dbReference>